<evidence type="ECO:0000256" key="9">
    <source>
        <dbReference type="PROSITE-ProRule" id="PRU00221"/>
    </source>
</evidence>
<keyword evidence="7" id="KW-0804">Transcription</keyword>
<name>A0AAE0VPL0_9BIVA</name>
<comment type="caution">
    <text evidence="10">The sequence shown here is derived from an EMBL/GenBank/DDBJ whole genome shotgun (WGS) entry which is preliminary data.</text>
</comment>
<feature type="repeat" description="WD" evidence="9">
    <location>
        <begin position="229"/>
        <end position="270"/>
    </location>
</feature>
<dbReference type="InterPro" id="IPR036322">
    <property type="entry name" value="WD40_repeat_dom_sf"/>
</dbReference>
<keyword evidence="8" id="KW-0539">Nucleus</keyword>
<dbReference type="SMART" id="SM00320">
    <property type="entry name" value="WD40"/>
    <property type="match status" value="6"/>
</dbReference>
<dbReference type="PANTHER" id="PTHR10253">
    <property type="entry name" value="POLYCOMB PROTEIN"/>
    <property type="match status" value="1"/>
</dbReference>
<comment type="subcellular location">
    <subcellularLocation>
        <location evidence="1">Nucleus</location>
    </subcellularLocation>
</comment>
<dbReference type="AlphaFoldDB" id="A0AAE0VPL0"/>
<dbReference type="Gene3D" id="2.130.10.10">
    <property type="entry name" value="YVTN repeat-like/Quinoprotein amine dehydrogenase"/>
    <property type="match status" value="1"/>
</dbReference>
<dbReference type="InterPro" id="IPR015943">
    <property type="entry name" value="WD40/YVTN_repeat-like_dom_sf"/>
</dbReference>
<sequence length="438" mass="50033">MIFKMSDSEESLVTMPVLQKRPKLSLTIHNDGSGDEMDDISSTASTILDDSTSRSETPTLGGRRFGRGKCKGKKVKLQYRCTNFIREDHKQPIFGVQMYPQYHSDDPMIFAAVGHTRATIYECLEGGKIKLLQCYNDPCPDESFYCCAWTFNEDTGEPLLAVAGLRGIIRIISTTTQQCLKEFIGHGNAVNELKYHPKDPNMLLSVSKDHTMRLWNVKTDILVAKFGGVDGHRDEVLSADFNIQGTKIISCGMDHSLKVWRTDTPELLGAMKESYTYNSKNLVSQFPTLCQNFPQFFTRDIHRNYVDCVRWLGHFILSKSCENCIICWKSGSIDDKEVWKPNESKVSVIHCFDYKDCDIWYMRFSLDFHQKMMALGNQVGRIYLWDLDVDDPTQSKCTILSHSKCFTAIRQTCFSDDGSILLAVSDDGSIWRWDRQKN</sequence>
<evidence type="ECO:0000256" key="4">
    <source>
        <dbReference type="ARBA" id="ARBA00022574"/>
    </source>
</evidence>
<dbReference type="Pfam" id="PF00400">
    <property type="entry name" value="WD40"/>
    <property type="match status" value="3"/>
</dbReference>
<evidence type="ECO:0000256" key="5">
    <source>
        <dbReference type="ARBA" id="ARBA00022737"/>
    </source>
</evidence>
<evidence type="ECO:0000313" key="10">
    <source>
        <dbReference type="EMBL" id="KAK3585539.1"/>
    </source>
</evidence>
<keyword evidence="4 9" id="KW-0853">WD repeat</keyword>
<dbReference type="GO" id="GO:0005634">
    <property type="term" value="C:nucleus"/>
    <property type="evidence" value="ECO:0007669"/>
    <property type="project" value="UniProtKB-SubCell"/>
</dbReference>
<dbReference type="EMBL" id="JAEAOA010001386">
    <property type="protein sequence ID" value="KAK3585539.1"/>
    <property type="molecule type" value="Genomic_DNA"/>
</dbReference>
<evidence type="ECO:0000256" key="7">
    <source>
        <dbReference type="ARBA" id="ARBA00023163"/>
    </source>
</evidence>
<evidence type="ECO:0000313" key="11">
    <source>
        <dbReference type="Proteomes" id="UP001195483"/>
    </source>
</evidence>
<comment type="similarity">
    <text evidence="2">Belongs to the WD repeat ESC family.</text>
</comment>
<protein>
    <submittedName>
        <fullName evidence="10">Uncharacterized protein</fullName>
    </submittedName>
</protein>
<dbReference type="FunFam" id="2.130.10.10:FF:000056">
    <property type="entry name" value="Polycomb protein eed"/>
    <property type="match status" value="1"/>
</dbReference>
<keyword evidence="11" id="KW-1185">Reference proteome</keyword>
<gene>
    <name evidence="10" type="ORF">CHS0354_022950</name>
</gene>
<dbReference type="PROSITE" id="PS00678">
    <property type="entry name" value="WD_REPEATS_1"/>
    <property type="match status" value="1"/>
</dbReference>
<evidence type="ECO:0000256" key="2">
    <source>
        <dbReference type="ARBA" id="ARBA00008075"/>
    </source>
</evidence>
<evidence type="ECO:0000256" key="6">
    <source>
        <dbReference type="ARBA" id="ARBA00023015"/>
    </source>
</evidence>
<reference evidence="10" key="2">
    <citation type="journal article" date="2021" name="Genome Biol. Evol.">
        <title>Developing a high-quality reference genome for a parasitic bivalve with doubly uniparental inheritance (Bivalvia: Unionida).</title>
        <authorList>
            <person name="Smith C.H."/>
        </authorList>
    </citation>
    <scope>NUCLEOTIDE SEQUENCE</scope>
    <source>
        <strain evidence="10">CHS0354</strain>
        <tissue evidence="10">Mantle</tissue>
    </source>
</reference>
<keyword evidence="5" id="KW-0677">Repeat</keyword>
<evidence type="ECO:0000256" key="1">
    <source>
        <dbReference type="ARBA" id="ARBA00004123"/>
    </source>
</evidence>
<dbReference type="PROSITE" id="PS50082">
    <property type="entry name" value="WD_REPEATS_2"/>
    <property type="match status" value="3"/>
</dbReference>
<dbReference type="PROSITE" id="PS50294">
    <property type="entry name" value="WD_REPEATS_REGION"/>
    <property type="match status" value="2"/>
</dbReference>
<feature type="repeat" description="WD" evidence="9">
    <location>
        <begin position="183"/>
        <end position="225"/>
    </location>
</feature>
<dbReference type="Proteomes" id="UP001195483">
    <property type="component" value="Unassembled WGS sequence"/>
</dbReference>
<reference evidence="10" key="1">
    <citation type="journal article" date="2021" name="Genome Biol. Evol.">
        <title>A High-Quality Reference Genome for a Parasitic Bivalve with Doubly Uniparental Inheritance (Bivalvia: Unionida).</title>
        <authorList>
            <person name="Smith C.H."/>
        </authorList>
    </citation>
    <scope>NUCLEOTIDE SEQUENCE</scope>
    <source>
        <strain evidence="10">CHS0354</strain>
    </source>
</reference>
<accession>A0AAE0VPL0</accession>
<proteinExistence type="inferred from homology"/>
<evidence type="ECO:0000256" key="8">
    <source>
        <dbReference type="ARBA" id="ARBA00023242"/>
    </source>
</evidence>
<evidence type="ECO:0000256" key="3">
    <source>
        <dbReference type="ARBA" id="ARBA00022491"/>
    </source>
</evidence>
<organism evidence="10 11">
    <name type="scientific">Potamilus streckersoni</name>
    <dbReference type="NCBI Taxonomy" id="2493646"/>
    <lineage>
        <taxon>Eukaryota</taxon>
        <taxon>Metazoa</taxon>
        <taxon>Spiralia</taxon>
        <taxon>Lophotrochozoa</taxon>
        <taxon>Mollusca</taxon>
        <taxon>Bivalvia</taxon>
        <taxon>Autobranchia</taxon>
        <taxon>Heteroconchia</taxon>
        <taxon>Palaeoheterodonta</taxon>
        <taxon>Unionida</taxon>
        <taxon>Unionoidea</taxon>
        <taxon>Unionidae</taxon>
        <taxon>Ambleminae</taxon>
        <taxon>Lampsilini</taxon>
        <taxon>Potamilus</taxon>
    </lineage>
</organism>
<feature type="repeat" description="WD" evidence="9">
    <location>
        <begin position="414"/>
        <end position="438"/>
    </location>
</feature>
<dbReference type="SUPFAM" id="SSF50978">
    <property type="entry name" value="WD40 repeat-like"/>
    <property type="match status" value="1"/>
</dbReference>
<dbReference type="InterPro" id="IPR051243">
    <property type="entry name" value="PcG_WD-repeat"/>
</dbReference>
<dbReference type="InterPro" id="IPR019775">
    <property type="entry name" value="WD40_repeat_CS"/>
</dbReference>
<keyword evidence="3" id="KW-0678">Repressor</keyword>
<reference evidence="10" key="3">
    <citation type="submission" date="2023-05" db="EMBL/GenBank/DDBJ databases">
        <authorList>
            <person name="Smith C.H."/>
        </authorList>
    </citation>
    <scope>NUCLEOTIDE SEQUENCE</scope>
    <source>
        <strain evidence="10">CHS0354</strain>
        <tissue evidence="10">Mantle</tissue>
    </source>
</reference>
<keyword evidence="6" id="KW-0805">Transcription regulation</keyword>
<dbReference type="InterPro" id="IPR001680">
    <property type="entry name" value="WD40_rpt"/>
</dbReference>